<evidence type="ECO:0000256" key="6">
    <source>
        <dbReference type="ARBA" id="ARBA00049277"/>
    </source>
</evidence>
<keyword evidence="4 12" id="KW-0560">Oxidoreductase</keyword>
<evidence type="ECO:0000256" key="1">
    <source>
        <dbReference type="ARBA" id="ARBA00005206"/>
    </source>
</evidence>
<dbReference type="Proteomes" id="UP000041394">
    <property type="component" value="Unassembled WGS sequence"/>
</dbReference>
<accession>A0A0K2XBI1</accession>
<feature type="domain" description="Alanine dehydrogenase/pyridine nucleotide transhydrogenase N-terminal" evidence="10">
    <location>
        <begin position="3"/>
        <end position="133"/>
    </location>
</feature>
<dbReference type="InterPro" id="IPR007886">
    <property type="entry name" value="AlaDH/PNT_N"/>
</dbReference>
<dbReference type="InterPro" id="IPR007698">
    <property type="entry name" value="AlaDH/PNT_NAD(H)-bd"/>
</dbReference>
<comment type="similarity">
    <text evidence="2">Belongs to the AlaDH/PNT family.</text>
</comment>
<evidence type="ECO:0000313" key="14">
    <source>
        <dbReference type="Proteomes" id="UP000038622"/>
    </source>
</evidence>
<reference evidence="12" key="1">
    <citation type="submission" date="2014-12" db="EMBL/GenBank/DDBJ databases">
        <title>Whole genome sequences of four Staphylococcus schleiferi canine isolates.</title>
        <authorList>
            <person name="Misic A.M."/>
            <person name="Cain C."/>
            <person name="Morris D.O."/>
            <person name="Rankin S."/>
            <person name="Beiting D."/>
        </authorList>
    </citation>
    <scope>NUCLEOTIDE SEQUENCE</scope>
    <source>
        <strain evidence="11">ASB11</strain>
        <strain evidence="12">ASB13</strain>
        <strain evidence="13">ASB9</strain>
    </source>
</reference>
<dbReference type="Gene3D" id="3.40.50.720">
    <property type="entry name" value="NAD(P)-binding Rossmann-like Domain"/>
    <property type="match status" value="2"/>
</dbReference>
<dbReference type="SUPFAM" id="SSF51735">
    <property type="entry name" value="NAD(P)-binding Rossmann-fold domains"/>
    <property type="match status" value="1"/>
</dbReference>
<evidence type="ECO:0000256" key="2">
    <source>
        <dbReference type="ARBA" id="ARBA00005689"/>
    </source>
</evidence>
<gene>
    <name evidence="11" type="ORF">HAL011_06380</name>
    <name evidence="12" type="ORF">HAL013_11190</name>
    <name evidence="13" type="ORF">HAL09_02250</name>
</gene>
<comment type="catalytic activity">
    <reaction evidence="6">
        <text>L-alanine + NAD(+) + H2O = pyruvate + NH4(+) + NADH + H(+)</text>
        <dbReference type="Rhea" id="RHEA:18405"/>
        <dbReference type="ChEBI" id="CHEBI:15361"/>
        <dbReference type="ChEBI" id="CHEBI:15377"/>
        <dbReference type="ChEBI" id="CHEBI:15378"/>
        <dbReference type="ChEBI" id="CHEBI:28938"/>
        <dbReference type="ChEBI" id="CHEBI:57540"/>
        <dbReference type="ChEBI" id="CHEBI:57945"/>
        <dbReference type="ChEBI" id="CHEBI:57972"/>
        <dbReference type="EC" id="1.4.1.1"/>
    </reaction>
</comment>
<proteinExistence type="inferred from homology"/>
<evidence type="ECO:0000313" key="13">
    <source>
        <dbReference type="EMBL" id="CRF43677.1"/>
    </source>
</evidence>
<dbReference type="GO" id="GO:0005886">
    <property type="term" value="C:plasma membrane"/>
    <property type="evidence" value="ECO:0007669"/>
    <property type="project" value="TreeGrafter"/>
</dbReference>
<dbReference type="EC" id="1.4.1.1" evidence="3"/>
<dbReference type="PANTHER" id="PTHR42795">
    <property type="entry name" value="ALANINE DEHYDROGENASE"/>
    <property type="match status" value="1"/>
</dbReference>
<dbReference type="PANTHER" id="PTHR42795:SF1">
    <property type="entry name" value="ALANINE DEHYDROGENASE"/>
    <property type="match status" value="1"/>
</dbReference>
<dbReference type="InterPro" id="IPR036291">
    <property type="entry name" value="NAD(P)-bd_dom_sf"/>
</dbReference>
<dbReference type="FunFam" id="3.40.50.720:FF:000433">
    <property type="entry name" value="Alanine dehydrogenase 1"/>
    <property type="match status" value="1"/>
</dbReference>
<feature type="domain" description="Alanine dehydrogenase/pyridine nucleotide transhydrogenase NAD(H)-binding" evidence="9">
    <location>
        <begin position="148"/>
        <end position="298"/>
    </location>
</feature>
<comment type="pathway">
    <text evidence="1">Amino-acid degradation; L-alanine degradation via dehydrogenase pathway; NH(3) and pyruvate from L-alanine: step 1/1.</text>
</comment>
<dbReference type="EMBL" id="CDMH01000048">
    <property type="protein sequence ID" value="CRF42908.1"/>
    <property type="molecule type" value="Genomic_DNA"/>
</dbReference>
<dbReference type="AlphaFoldDB" id="A0A0K2XBI1"/>
<evidence type="ECO:0000313" key="11">
    <source>
        <dbReference type="EMBL" id="CRF40869.1"/>
    </source>
</evidence>
<dbReference type="SMART" id="SM01003">
    <property type="entry name" value="AlaDh_PNT_N"/>
    <property type="match status" value="1"/>
</dbReference>
<dbReference type="Proteomes" id="UP000045175">
    <property type="component" value="Unassembled WGS sequence"/>
</dbReference>
<reference evidence="14" key="2">
    <citation type="submission" date="2014-12" db="EMBL/GenBank/DDBJ databases">
        <authorList>
            <person name="Smet A."/>
        </authorList>
    </citation>
    <scope>NUCLEOTIDE SEQUENCE [LARGE SCALE GENOMIC DNA]</scope>
</reference>
<keyword evidence="5" id="KW-0520">NAD</keyword>
<name>A0A0K2XBI1_9HELI</name>
<evidence type="ECO:0000256" key="4">
    <source>
        <dbReference type="ARBA" id="ARBA00023002"/>
    </source>
</evidence>
<reference evidence="15 16" key="3">
    <citation type="submission" date="2014-12" db="EMBL/GenBank/DDBJ databases">
        <authorList>
            <person name="Jaenicke S."/>
        </authorList>
    </citation>
    <scope>NUCLEOTIDE SEQUENCE [LARGE SCALE GENOMIC DNA]</scope>
</reference>
<dbReference type="RefSeq" id="WP_053941510.1">
    <property type="nucleotide sequence ID" value="NZ_CDMH01000048.1"/>
</dbReference>
<evidence type="ECO:0000256" key="5">
    <source>
        <dbReference type="ARBA" id="ARBA00023027"/>
    </source>
</evidence>
<keyword evidence="14" id="KW-1185">Reference proteome</keyword>
<dbReference type="EMBL" id="CDMN01000008">
    <property type="protein sequence ID" value="CRF43677.1"/>
    <property type="molecule type" value="Genomic_DNA"/>
</dbReference>
<evidence type="ECO:0000256" key="8">
    <source>
        <dbReference type="ARBA" id="ARBA00074813"/>
    </source>
</evidence>
<dbReference type="SMART" id="SM01002">
    <property type="entry name" value="AlaDh_PNT_C"/>
    <property type="match status" value="1"/>
</dbReference>
<dbReference type="Proteomes" id="UP000038622">
    <property type="component" value="Unassembled WGS sequence"/>
</dbReference>
<dbReference type="OrthoDB" id="9804592at2"/>
<evidence type="ECO:0000259" key="9">
    <source>
        <dbReference type="SMART" id="SM01002"/>
    </source>
</evidence>
<comment type="function">
    <text evidence="7">May play a role in cell wall synthesis as L-alanine is an important constituent of the peptidoglycan layer.</text>
</comment>
<organism evidence="12 16">
    <name type="scientific">Helicobacter ailurogastricus</name>
    <dbReference type="NCBI Taxonomy" id="1578720"/>
    <lineage>
        <taxon>Bacteria</taxon>
        <taxon>Pseudomonadati</taxon>
        <taxon>Campylobacterota</taxon>
        <taxon>Epsilonproteobacteria</taxon>
        <taxon>Campylobacterales</taxon>
        <taxon>Helicobacteraceae</taxon>
        <taxon>Helicobacter</taxon>
    </lineage>
</organism>
<evidence type="ECO:0000259" key="10">
    <source>
        <dbReference type="SMART" id="SM01003"/>
    </source>
</evidence>
<evidence type="ECO:0000256" key="7">
    <source>
        <dbReference type="ARBA" id="ARBA00056662"/>
    </source>
</evidence>
<dbReference type="Pfam" id="PF05222">
    <property type="entry name" value="AlaDh_PNT_N"/>
    <property type="match status" value="1"/>
</dbReference>
<dbReference type="SUPFAM" id="SSF52283">
    <property type="entry name" value="Formate/glycerate dehydrogenase catalytic domain-like"/>
    <property type="match status" value="1"/>
</dbReference>
<evidence type="ECO:0000313" key="16">
    <source>
        <dbReference type="Proteomes" id="UP000045175"/>
    </source>
</evidence>
<dbReference type="GO" id="GO:0000286">
    <property type="term" value="F:alanine dehydrogenase activity"/>
    <property type="evidence" value="ECO:0007669"/>
    <property type="project" value="UniProtKB-EC"/>
</dbReference>
<sequence>MLGLVKESMDFEFRVGLVPHDVAQLTPHFHVVVEKGAGLMSGYSDEAYAQAGAKIVGRAEAWAQSVVIKCKEPLEHEYALLQEGVTLFSYLDLAYNKPLAQMFVDKKILSLCTETLAGPKNNYPVLAPMSVVAGQLAAHFMQHYLLGLEHLPNVFGLGLLLGGLSGQAKAKVVVVGGGVVGLEAAKFLSLAGARVIVLELDPLKLQEHPYKQLYHLEILAVHEENIQYALSGAVGLVGAVLVTATSTPKVILKRHLALMQRGGVVVDVACDLGGCVETIKQTSHSHPVYLQEGLLHYGVPNMPGVVAKTSSIAYSQASLPYLRYFLKHGLKGFLSANTKEVANTLGALSAYDGYLAQEGISKAFNLPFKSASAVLNSL</sequence>
<evidence type="ECO:0000313" key="12">
    <source>
        <dbReference type="EMBL" id="CRF42908.1"/>
    </source>
</evidence>
<dbReference type="Pfam" id="PF01262">
    <property type="entry name" value="AlaDh_PNT_C"/>
    <property type="match status" value="1"/>
</dbReference>
<evidence type="ECO:0000256" key="3">
    <source>
        <dbReference type="ARBA" id="ARBA00012897"/>
    </source>
</evidence>
<dbReference type="EMBL" id="CDML01000018">
    <property type="protein sequence ID" value="CRF40869.1"/>
    <property type="molecule type" value="Genomic_DNA"/>
</dbReference>
<dbReference type="GO" id="GO:0006524">
    <property type="term" value="P:alanine catabolic process"/>
    <property type="evidence" value="ECO:0007669"/>
    <property type="project" value="TreeGrafter"/>
</dbReference>
<evidence type="ECO:0000313" key="15">
    <source>
        <dbReference type="Proteomes" id="UP000041394"/>
    </source>
</evidence>
<protein>
    <recommendedName>
        <fullName evidence="8">Alanine dehydrogenase 1</fullName>
        <ecNumber evidence="3">1.4.1.1</ecNumber>
    </recommendedName>
</protein>
<dbReference type="STRING" id="1578720.HAL011_06380"/>